<dbReference type="Gene3D" id="1.10.443.10">
    <property type="entry name" value="Intergrase catalytic core"/>
    <property type="match status" value="1"/>
</dbReference>
<comment type="similarity">
    <text evidence="2">Belongs to the 'phage' integrase family.</text>
</comment>
<feature type="domain" description="Core-binding (CB)" evidence="8">
    <location>
        <begin position="16"/>
        <end position="105"/>
    </location>
</feature>
<feature type="domain" description="Tyr recombinase" evidence="7">
    <location>
        <begin position="129"/>
        <end position="319"/>
    </location>
</feature>
<keyword evidence="4 6" id="KW-0238">DNA-binding</keyword>
<dbReference type="Pfam" id="PF00589">
    <property type="entry name" value="Phage_integrase"/>
    <property type="match status" value="1"/>
</dbReference>
<dbReference type="GO" id="GO:0015074">
    <property type="term" value="P:DNA integration"/>
    <property type="evidence" value="ECO:0007669"/>
    <property type="project" value="UniProtKB-KW"/>
</dbReference>
<evidence type="ECO:0000256" key="3">
    <source>
        <dbReference type="ARBA" id="ARBA00022908"/>
    </source>
</evidence>
<keyword evidence="5" id="KW-0233">DNA recombination</keyword>
<name>A0A1I6ISH1_9FIRM</name>
<evidence type="ECO:0000259" key="7">
    <source>
        <dbReference type="PROSITE" id="PS51898"/>
    </source>
</evidence>
<dbReference type="Proteomes" id="UP000214760">
    <property type="component" value="Unassembled WGS sequence"/>
</dbReference>
<dbReference type="PROSITE" id="PS51900">
    <property type="entry name" value="CB"/>
    <property type="match status" value="1"/>
</dbReference>
<evidence type="ECO:0000256" key="6">
    <source>
        <dbReference type="PROSITE-ProRule" id="PRU01248"/>
    </source>
</evidence>
<dbReference type="PROSITE" id="PS51898">
    <property type="entry name" value="TYR_RECOMBINASE"/>
    <property type="match status" value="1"/>
</dbReference>
<dbReference type="InterPro" id="IPR010998">
    <property type="entry name" value="Integrase_recombinase_N"/>
</dbReference>
<dbReference type="InterPro" id="IPR050090">
    <property type="entry name" value="Tyrosine_recombinase_XerCD"/>
</dbReference>
<evidence type="ECO:0000256" key="2">
    <source>
        <dbReference type="ARBA" id="ARBA00008857"/>
    </source>
</evidence>
<dbReference type="PANTHER" id="PTHR30349">
    <property type="entry name" value="PHAGE INTEGRASE-RELATED"/>
    <property type="match status" value="1"/>
</dbReference>
<dbReference type="InterPro" id="IPR013762">
    <property type="entry name" value="Integrase-like_cat_sf"/>
</dbReference>
<dbReference type="PANTHER" id="PTHR30349:SF81">
    <property type="entry name" value="TYROSINE RECOMBINASE XERC"/>
    <property type="match status" value="1"/>
</dbReference>
<sequence>MIKNRTADADSAFFWNNASDFLNKELPTIRQKSNNTIETYRRSLNSYIDYLEAEKSIKRKDICYKDFNKNNLKDYLVYMKDIQKLSAKTCNLRITAIRALLSYAADESVDITAIYVNSKAIKGLSVTEHEIEYFEKAQLKELLSAPSEDARIGRRNRMILIIGYDAALRVSELINLKVSSLHLDAEVPYVTVLGKGQKYRNIPLMNKTTRHLYNYLKEFHKDKRVDNPLFYTTTHGVIHALSEDAIQNVLKKYADISRKKVMMPEKVHFHMFRKTRAMDLYQAGCPLSYIQQLLGHESVSTTTGFYAFATLKTLAESIEKANPSGNEEKIWKNKSIMKQLYRL</sequence>
<gene>
    <name evidence="9" type="ORF">SAMN02910262_00754</name>
</gene>
<dbReference type="InterPro" id="IPR011010">
    <property type="entry name" value="DNA_brk_join_enz"/>
</dbReference>
<dbReference type="InterPro" id="IPR002104">
    <property type="entry name" value="Integrase_catalytic"/>
</dbReference>
<evidence type="ECO:0000256" key="1">
    <source>
        <dbReference type="ARBA" id="ARBA00003283"/>
    </source>
</evidence>
<evidence type="ECO:0000256" key="5">
    <source>
        <dbReference type="ARBA" id="ARBA00023172"/>
    </source>
</evidence>
<dbReference type="Pfam" id="PF02899">
    <property type="entry name" value="Phage_int_SAM_1"/>
    <property type="match status" value="1"/>
</dbReference>
<keyword evidence="3" id="KW-0229">DNA integration</keyword>
<dbReference type="GO" id="GO:0006310">
    <property type="term" value="P:DNA recombination"/>
    <property type="evidence" value="ECO:0007669"/>
    <property type="project" value="UniProtKB-KW"/>
</dbReference>
<dbReference type="InterPro" id="IPR004107">
    <property type="entry name" value="Integrase_SAM-like_N"/>
</dbReference>
<protein>
    <submittedName>
        <fullName evidence="9">Site-specific recombinase XerD</fullName>
    </submittedName>
</protein>
<dbReference type="InterPro" id="IPR044068">
    <property type="entry name" value="CB"/>
</dbReference>
<dbReference type="AlphaFoldDB" id="A0A1I6ISH1"/>
<dbReference type="Gene3D" id="1.10.150.130">
    <property type="match status" value="1"/>
</dbReference>
<proteinExistence type="inferred from homology"/>
<reference evidence="9 10" key="1">
    <citation type="submission" date="2016-10" db="EMBL/GenBank/DDBJ databases">
        <authorList>
            <person name="de Groot N.N."/>
        </authorList>
    </citation>
    <scope>NUCLEOTIDE SEQUENCE [LARGE SCALE GENOMIC DNA]</scope>
    <source>
        <strain evidence="9 10">F</strain>
    </source>
</reference>
<evidence type="ECO:0000256" key="4">
    <source>
        <dbReference type="ARBA" id="ARBA00023125"/>
    </source>
</evidence>
<dbReference type="GO" id="GO:0003677">
    <property type="term" value="F:DNA binding"/>
    <property type="evidence" value="ECO:0007669"/>
    <property type="project" value="UniProtKB-UniRule"/>
</dbReference>
<evidence type="ECO:0000259" key="8">
    <source>
        <dbReference type="PROSITE" id="PS51900"/>
    </source>
</evidence>
<evidence type="ECO:0000313" key="10">
    <source>
        <dbReference type="Proteomes" id="UP000214760"/>
    </source>
</evidence>
<comment type="function">
    <text evidence="1">Site-specific tyrosine recombinase, which acts by catalyzing the cutting and rejoining of the recombining DNA molecules.</text>
</comment>
<dbReference type="EMBL" id="FOZC01000003">
    <property type="protein sequence ID" value="SFR69694.1"/>
    <property type="molecule type" value="Genomic_DNA"/>
</dbReference>
<organism evidence="9 10">
    <name type="scientific">[Clostridium] aminophilum</name>
    <dbReference type="NCBI Taxonomy" id="1526"/>
    <lineage>
        <taxon>Bacteria</taxon>
        <taxon>Bacillati</taxon>
        <taxon>Bacillota</taxon>
        <taxon>Clostridia</taxon>
        <taxon>Lachnospirales</taxon>
        <taxon>Lachnospiraceae</taxon>
    </lineage>
</organism>
<dbReference type="SUPFAM" id="SSF56349">
    <property type="entry name" value="DNA breaking-rejoining enzymes"/>
    <property type="match status" value="1"/>
</dbReference>
<evidence type="ECO:0000313" key="9">
    <source>
        <dbReference type="EMBL" id="SFR69694.1"/>
    </source>
</evidence>
<accession>A0A1I6ISH1</accession>
<dbReference type="RefSeq" id="WP_075034414.1">
    <property type="nucleotide sequence ID" value="NZ_FOZC01000003.1"/>
</dbReference>